<dbReference type="Proteomes" id="UP000051957">
    <property type="component" value="Unassembled WGS sequence"/>
</dbReference>
<dbReference type="RefSeq" id="WP_057909929.1">
    <property type="nucleotide sequence ID" value="NZ_AZGK01000004.1"/>
</dbReference>
<dbReference type="Pfam" id="PF13463">
    <property type="entry name" value="HTH_27"/>
    <property type="match status" value="1"/>
</dbReference>
<dbReference type="PROSITE" id="PS50995">
    <property type="entry name" value="HTH_MARR_2"/>
    <property type="match status" value="1"/>
</dbReference>
<evidence type="ECO:0000313" key="5">
    <source>
        <dbReference type="EMBL" id="KRM46910.1"/>
    </source>
</evidence>
<dbReference type="Gene3D" id="1.10.10.10">
    <property type="entry name" value="Winged helix-like DNA-binding domain superfamily/Winged helix DNA-binding domain"/>
    <property type="match status" value="1"/>
</dbReference>
<dbReference type="GeneID" id="69802422"/>
<keyword evidence="3" id="KW-0804">Transcription</keyword>
<dbReference type="GO" id="GO:0003677">
    <property type="term" value="F:DNA binding"/>
    <property type="evidence" value="ECO:0007669"/>
    <property type="project" value="UniProtKB-KW"/>
</dbReference>
<sequence>MKKKIAIETIAAELETFRSHDVDATILEKIRETDLGDVNTRMGITINDLHVLSAVPQDGSAKIAEIVDSVPLTQGAVSKVLSKLTTKGLVSKFHQPNNKKDTFVQLTTAGEKVNQLHHEYHQVEAVKLEKLAAGYSKGELETIASFLAAINKIRQ</sequence>
<dbReference type="GO" id="GO:0003700">
    <property type="term" value="F:DNA-binding transcription factor activity"/>
    <property type="evidence" value="ECO:0007669"/>
    <property type="project" value="InterPro"/>
</dbReference>
<dbReference type="SMART" id="SM00347">
    <property type="entry name" value="HTH_MARR"/>
    <property type="match status" value="1"/>
</dbReference>
<gene>
    <name evidence="5" type="ORF">FC51_GL001823</name>
</gene>
<dbReference type="PANTHER" id="PTHR35790:SF4">
    <property type="entry name" value="HTH-TYPE TRANSCRIPTIONAL REGULATOR PCHR"/>
    <property type="match status" value="1"/>
</dbReference>
<dbReference type="PANTHER" id="PTHR35790">
    <property type="entry name" value="HTH-TYPE TRANSCRIPTIONAL REGULATOR PCHR"/>
    <property type="match status" value="1"/>
</dbReference>
<dbReference type="InterPro" id="IPR052067">
    <property type="entry name" value="Metal_resp_HTH_trans_reg"/>
</dbReference>
<dbReference type="EMBL" id="AZGK01000004">
    <property type="protein sequence ID" value="KRM46910.1"/>
    <property type="molecule type" value="Genomic_DNA"/>
</dbReference>
<dbReference type="SUPFAM" id="SSF46785">
    <property type="entry name" value="Winged helix' DNA-binding domain"/>
    <property type="match status" value="1"/>
</dbReference>
<name>A0A0R1YWA1_9LACO</name>
<evidence type="ECO:0000256" key="3">
    <source>
        <dbReference type="ARBA" id="ARBA00023163"/>
    </source>
</evidence>
<feature type="domain" description="HTH marR-type" evidence="4">
    <location>
        <begin position="1"/>
        <end position="152"/>
    </location>
</feature>
<comment type="caution">
    <text evidence="5">The sequence shown here is derived from an EMBL/GenBank/DDBJ whole genome shotgun (WGS) entry which is preliminary data.</text>
</comment>
<keyword evidence="1" id="KW-0805">Transcription regulation</keyword>
<dbReference type="PATRIC" id="fig|1423784.4.peg.1857"/>
<evidence type="ECO:0000256" key="2">
    <source>
        <dbReference type="ARBA" id="ARBA00023125"/>
    </source>
</evidence>
<evidence type="ECO:0000256" key="1">
    <source>
        <dbReference type="ARBA" id="ARBA00023015"/>
    </source>
</evidence>
<dbReference type="InterPro" id="IPR036390">
    <property type="entry name" value="WH_DNA-bd_sf"/>
</dbReference>
<accession>A0A0R1YWA1</accession>
<evidence type="ECO:0000259" key="4">
    <source>
        <dbReference type="PROSITE" id="PS50995"/>
    </source>
</evidence>
<evidence type="ECO:0000313" key="6">
    <source>
        <dbReference type="Proteomes" id="UP000051957"/>
    </source>
</evidence>
<protein>
    <submittedName>
        <fullName evidence="5">Regulatory protein MarR</fullName>
    </submittedName>
</protein>
<proteinExistence type="predicted"/>
<reference evidence="5 6" key="1">
    <citation type="journal article" date="2015" name="Genome Announc.">
        <title>Expanding the biotechnology potential of lactobacilli through comparative genomics of 213 strains and associated genera.</title>
        <authorList>
            <person name="Sun Z."/>
            <person name="Harris H.M."/>
            <person name="McCann A."/>
            <person name="Guo C."/>
            <person name="Argimon S."/>
            <person name="Zhang W."/>
            <person name="Yang X."/>
            <person name="Jeffery I.B."/>
            <person name="Cooney J.C."/>
            <person name="Kagawa T.F."/>
            <person name="Liu W."/>
            <person name="Song Y."/>
            <person name="Salvetti E."/>
            <person name="Wrobel A."/>
            <person name="Rasinkangas P."/>
            <person name="Parkhill J."/>
            <person name="Rea M.C."/>
            <person name="O'Sullivan O."/>
            <person name="Ritari J."/>
            <person name="Douillard F.P."/>
            <person name="Paul Ross R."/>
            <person name="Yang R."/>
            <person name="Briner A.E."/>
            <person name="Felis G.E."/>
            <person name="de Vos W.M."/>
            <person name="Barrangou R."/>
            <person name="Klaenhammer T.R."/>
            <person name="Caufield P.W."/>
            <person name="Cui Y."/>
            <person name="Zhang H."/>
            <person name="O'Toole P.W."/>
        </authorList>
    </citation>
    <scope>NUCLEOTIDE SEQUENCE [LARGE SCALE GENOMIC DNA]</scope>
    <source>
        <strain evidence="5 6">DSM 5707</strain>
    </source>
</reference>
<organism evidence="5 6">
    <name type="scientific">Lentilactobacillus parabuchneri DSM 5707 = NBRC 107865</name>
    <dbReference type="NCBI Taxonomy" id="1423784"/>
    <lineage>
        <taxon>Bacteria</taxon>
        <taxon>Bacillati</taxon>
        <taxon>Bacillota</taxon>
        <taxon>Bacilli</taxon>
        <taxon>Lactobacillales</taxon>
        <taxon>Lactobacillaceae</taxon>
        <taxon>Lentilactobacillus</taxon>
    </lineage>
</organism>
<keyword evidence="2" id="KW-0238">DNA-binding</keyword>
<dbReference type="InterPro" id="IPR036388">
    <property type="entry name" value="WH-like_DNA-bd_sf"/>
</dbReference>
<dbReference type="AlphaFoldDB" id="A0A0R1YWA1"/>
<dbReference type="InterPro" id="IPR000835">
    <property type="entry name" value="HTH_MarR-typ"/>
</dbReference>